<keyword evidence="3" id="KW-1185">Reference proteome</keyword>
<dbReference type="Pfam" id="PF00092">
    <property type="entry name" value="VWA"/>
    <property type="match status" value="1"/>
</dbReference>
<protein>
    <recommendedName>
        <fullName evidence="1">VWFA domain-containing protein</fullName>
    </recommendedName>
</protein>
<comment type="caution">
    <text evidence="2">The sequence shown here is derived from an EMBL/GenBank/DDBJ whole genome shotgun (WGS) entry which is preliminary data.</text>
</comment>
<proteinExistence type="predicted"/>
<name>A0A3M6TEQ6_POCDA</name>
<feature type="non-terminal residue" evidence="2">
    <location>
        <position position="1"/>
    </location>
</feature>
<dbReference type="EMBL" id="RCHS01003789">
    <property type="protein sequence ID" value="RMX39694.1"/>
    <property type="molecule type" value="Genomic_DNA"/>
</dbReference>
<dbReference type="SUPFAM" id="SSF53300">
    <property type="entry name" value="vWA-like"/>
    <property type="match status" value="1"/>
</dbReference>
<dbReference type="OrthoDB" id="9949424at2759"/>
<organism evidence="2 3">
    <name type="scientific">Pocillopora damicornis</name>
    <name type="common">Cauliflower coral</name>
    <name type="synonym">Millepora damicornis</name>
    <dbReference type="NCBI Taxonomy" id="46731"/>
    <lineage>
        <taxon>Eukaryota</taxon>
        <taxon>Metazoa</taxon>
        <taxon>Cnidaria</taxon>
        <taxon>Anthozoa</taxon>
        <taxon>Hexacorallia</taxon>
        <taxon>Scleractinia</taxon>
        <taxon>Astrocoeniina</taxon>
        <taxon>Pocilloporidae</taxon>
        <taxon>Pocillopora</taxon>
    </lineage>
</organism>
<dbReference type="Gene3D" id="3.40.50.410">
    <property type="entry name" value="von Willebrand factor, type A domain"/>
    <property type="match status" value="1"/>
</dbReference>
<dbReference type="Proteomes" id="UP000275408">
    <property type="component" value="Unassembled WGS sequence"/>
</dbReference>
<dbReference type="AlphaFoldDB" id="A0A3M6TEQ6"/>
<evidence type="ECO:0000313" key="2">
    <source>
        <dbReference type="EMBL" id="RMX39694.1"/>
    </source>
</evidence>
<accession>A0A3M6TEQ6</accession>
<evidence type="ECO:0000259" key="1">
    <source>
        <dbReference type="PROSITE" id="PS50234"/>
    </source>
</evidence>
<dbReference type="InterPro" id="IPR050525">
    <property type="entry name" value="ECM_Assembly_Org"/>
</dbReference>
<gene>
    <name evidence="2" type="ORF">pdam_00008053</name>
</gene>
<feature type="domain" description="VWFA" evidence="1">
    <location>
        <begin position="19"/>
        <end position="189"/>
    </location>
</feature>
<dbReference type="PANTHER" id="PTHR24020">
    <property type="entry name" value="COLLAGEN ALPHA"/>
    <property type="match status" value="1"/>
</dbReference>
<evidence type="ECO:0000313" key="3">
    <source>
        <dbReference type="Proteomes" id="UP000275408"/>
    </source>
</evidence>
<dbReference type="SMART" id="SM00327">
    <property type="entry name" value="VWA"/>
    <property type="match status" value="1"/>
</dbReference>
<reference evidence="2 3" key="1">
    <citation type="journal article" date="2018" name="Sci. Rep.">
        <title>Comparative analysis of the Pocillopora damicornis genome highlights role of immune system in coral evolution.</title>
        <authorList>
            <person name="Cunning R."/>
            <person name="Bay R.A."/>
            <person name="Gillette P."/>
            <person name="Baker A.C."/>
            <person name="Traylor-Knowles N."/>
        </authorList>
    </citation>
    <scope>NUCLEOTIDE SEQUENCE [LARGE SCALE GENOMIC DNA]</scope>
    <source>
        <strain evidence="2">RSMAS</strain>
        <tissue evidence="2">Whole animal</tissue>
    </source>
</reference>
<dbReference type="InterPro" id="IPR002035">
    <property type="entry name" value="VWF_A"/>
</dbReference>
<dbReference type="PROSITE" id="PS50234">
    <property type="entry name" value="VWFA"/>
    <property type="match status" value="1"/>
</dbReference>
<dbReference type="STRING" id="46731.A0A3M6TEQ6"/>
<dbReference type="InterPro" id="IPR036465">
    <property type="entry name" value="vWFA_dom_sf"/>
</dbReference>
<sequence length="197" mass="21889">LRTFQFDRPISGVCVTSQDVAMLFDTSTSITEEGFWSMKSFATFMIQLMELGSTKTRVCLVKFPMRPTLVSSFTKFSSTDDIESAIGSIVYGDGDTDVEEGLRVAADELFREESGTKLEESKILIVFSDGGFGGFYLDPRINATHVITVASGPVIHRDQLESLVRDPKKDFFTIADDSAKRVVQRINELTQKDCNEG</sequence>